<accession>A0A4U5LP06</accession>
<sequence length="123" mass="14111">MGAPICSPCMIHSTLRSGRHHLISSFPRIYSSATLRLIPSRPRFLALHSKRALLSSTIARRRVPRCHQRHIGHNSQPKRRRPISVSLAALQPARSLRFWRHRAVVVFARKEGGRSVSQPRRTR</sequence>
<keyword evidence="2" id="KW-1185">Reference proteome</keyword>
<name>A0A4U5LP06_STECR</name>
<evidence type="ECO:0000313" key="2">
    <source>
        <dbReference type="Proteomes" id="UP000298663"/>
    </source>
</evidence>
<reference evidence="1 2" key="2">
    <citation type="journal article" date="2019" name="G3 (Bethesda)">
        <title>Hybrid Assembly of the Genome of the Entomopathogenic Nematode Steinernema carpocapsae Identifies the X-Chromosome.</title>
        <authorList>
            <person name="Serra L."/>
            <person name="Macchietto M."/>
            <person name="Macias-Munoz A."/>
            <person name="McGill C.J."/>
            <person name="Rodriguez I.M."/>
            <person name="Rodriguez B."/>
            <person name="Murad R."/>
            <person name="Mortazavi A."/>
        </authorList>
    </citation>
    <scope>NUCLEOTIDE SEQUENCE [LARGE SCALE GENOMIC DNA]</scope>
    <source>
        <strain evidence="1 2">ALL</strain>
    </source>
</reference>
<dbReference type="EMBL" id="AZBU02000014">
    <property type="protein sequence ID" value="TKR57631.1"/>
    <property type="molecule type" value="Genomic_DNA"/>
</dbReference>
<comment type="caution">
    <text evidence="1">The sequence shown here is derived from an EMBL/GenBank/DDBJ whole genome shotgun (WGS) entry which is preliminary data.</text>
</comment>
<proteinExistence type="predicted"/>
<reference evidence="1 2" key="1">
    <citation type="journal article" date="2015" name="Genome Biol.">
        <title>Comparative genomics of Steinernema reveals deeply conserved gene regulatory networks.</title>
        <authorList>
            <person name="Dillman A.R."/>
            <person name="Macchietto M."/>
            <person name="Porter C.F."/>
            <person name="Rogers A."/>
            <person name="Williams B."/>
            <person name="Antoshechkin I."/>
            <person name="Lee M.M."/>
            <person name="Goodwin Z."/>
            <person name="Lu X."/>
            <person name="Lewis E.E."/>
            <person name="Goodrich-Blair H."/>
            <person name="Stock S.P."/>
            <person name="Adams B.J."/>
            <person name="Sternberg P.W."/>
            <person name="Mortazavi A."/>
        </authorList>
    </citation>
    <scope>NUCLEOTIDE SEQUENCE [LARGE SCALE GENOMIC DNA]</scope>
    <source>
        <strain evidence="1 2">ALL</strain>
    </source>
</reference>
<protein>
    <submittedName>
        <fullName evidence="1">Uncharacterized protein</fullName>
    </submittedName>
</protein>
<evidence type="ECO:0000313" key="1">
    <source>
        <dbReference type="EMBL" id="TKR57631.1"/>
    </source>
</evidence>
<dbReference type="AlphaFoldDB" id="A0A4U5LP06"/>
<gene>
    <name evidence="1" type="ORF">L596_030308</name>
</gene>
<dbReference type="Proteomes" id="UP000298663">
    <property type="component" value="Unassembled WGS sequence"/>
</dbReference>
<organism evidence="1 2">
    <name type="scientific">Steinernema carpocapsae</name>
    <name type="common">Entomopathogenic nematode</name>
    <dbReference type="NCBI Taxonomy" id="34508"/>
    <lineage>
        <taxon>Eukaryota</taxon>
        <taxon>Metazoa</taxon>
        <taxon>Ecdysozoa</taxon>
        <taxon>Nematoda</taxon>
        <taxon>Chromadorea</taxon>
        <taxon>Rhabditida</taxon>
        <taxon>Tylenchina</taxon>
        <taxon>Panagrolaimomorpha</taxon>
        <taxon>Strongyloidoidea</taxon>
        <taxon>Steinernematidae</taxon>
        <taxon>Steinernema</taxon>
    </lineage>
</organism>